<sequence>MTIPIRFGYKASAEQFGPSELLEYGVLAERAGFDSVFVSDHFQPWNHEGGHAPAAMPWLGALGASTERIIMGTSVLTPSFRYHPAVVAQAFGTLGSLFPGRVILGVGSGEALNEVALGLPWPDMKERFARLKEAITIIETLWSDDRVTYDGQFFRTENATIYDRPETPVPIYIGAAGPAATRLAGRLASGFITTSGKARELYTDVLLPALAEGIERGGRTADDVDTLMEMKVSFDHDRERALQDTRYWAPLALTPEEKMGVEDPIEMQRLADELPIERAASRWIVSTDPDEHVARINEYIDLGFRHLVFHGPGADQRRFIELYGAEILPRLRQQHG</sequence>
<dbReference type="InterPro" id="IPR019944">
    <property type="entry name" value="F420-dep_G6P_DH"/>
</dbReference>
<dbReference type="InterPro" id="IPR011251">
    <property type="entry name" value="Luciferase-like_dom"/>
</dbReference>
<accession>A0ABT2H2U2</accession>
<evidence type="ECO:0000313" key="4">
    <source>
        <dbReference type="EMBL" id="MCS5734268.1"/>
    </source>
</evidence>
<dbReference type="NCBIfam" id="TIGR03557">
    <property type="entry name" value="F420_G6P_family"/>
    <property type="match status" value="1"/>
</dbReference>
<keyword evidence="5" id="KW-1185">Reference proteome</keyword>
<dbReference type="PANTHER" id="PTHR43244:SF1">
    <property type="entry name" value="5,10-METHYLENETETRAHYDROMETHANOPTERIN REDUCTASE"/>
    <property type="match status" value="1"/>
</dbReference>
<reference evidence="4" key="1">
    <citation type="submission" date="2022-08" db="EMBL/GenBank/DDBJ databases">
        <authorList>
            <person name="Deng Y."/>
            <person name="Han X.-F."/>
            <person name="Zhang Y.-Q."/>
        </authorList>
    </citation>
    <scope>NUCLEOTIDE SEQUENCE</scope>
    <source>
        <strain evidence="4">CPCC 203386</strain>
    </source>
</reference>
<evidence type="ECO:0000313" key="5">
    <source>
        <dbReference type="Proteomes" id="UP001165586"/>
    </source>
</evidence>
<dbReference type="RefSeq" id="WP_259539106.1">
    <property type="nucleotide sequence ID" value="NZ_JANLCJ010000003.1"/>
</dbReference>
<dbReference type="NCBIfam" id="TIGR03554">
    <property type="entry name" value="F420_G6P_DH"/>
    <property type="match status" value="1"/>
</dbReference>
<dbReference type="PANTHER" id="PTHR43244">
    <property type="match status" value="1"/>
</dbReference>
<evidence type="ECO:0000256" key="1">
    <source>
        <dbReference type="ARBA" id="ARBA00023002"/>
    </source>
</evidence>
<evidence type="ECO:0000256" key="2">
    <source>
        <dbReference type="ARBA" id="ARBA00023277"/>
    </source>
</evidence>
<feature type="domain" description="Luciferase-like" evidence="3">
    <location>
        <begin position="3"/>
        <end position="306"/>
    </location>
</feature>
<organism evidence="4 5">
    <name type="scientific">Herbiconiux daphne</name>
    <dbReference type="NCBI Taxonomy" id="2970914"/>
    <lineage>
        <taxon>Bacteria</taxon>
        <taxon>Bacillati</taxon>
        <taxon>Actinomycetota</taxon>
        <taxon>Actinomycetes</taxon>
        <taxon>Micrococcales</taxon>
        <taxon>Microbacteriaceae</taxon>
        <taxon>Herbiconiux</taxon>
    </lineage>
</organism>
<dbReference type="InterPro" id="IPR036661">
    <property type="entry name" value="Luciferase-like_sf"/>
</dbReference>
<protein>
    <submittedName>
        <fullName evidence="4">Glucose-6-phosphate dehydrogenase (Coenzyme-F420)</fullName>
        <ecNumber evidence="4">1.1.98.2</ecNumber>
    </submittedName>
</protein>
<dbReference type="CDD" id="cd01097">
    <property type="entry name" value="Tetrahydromethanopterin_reductase"/>
    <property type="match status" value="1"/>
</dbReference>
<proteinExistence type="predicted"/>
<dbReference type="Pfam" id="PF00296">
    <property type="entry name" value="Bac_luciferase"/>
    <property type="match status" value="1"/>
</dbReference>
<gene>
    <name evidence="4" type="primary">fgd</name>
    <name evidence="4" type="ORF">N1032_11020</name>
</gene>
<dbReference type="Proteomes" id="UP001165586">
    <property type="component" value="Unassembled WGS sequence"/>
</dbReference>
<keyword evidence="1 4" id="KW-0560">Oxidoreductase</keyword>
<comment type="caution">
    <text evidence="4">The sequence shown here is derived from an EMBL/GenBank/DDBJ whole genome shotgun (WGS) entry which is preliminary data.</text>
</comment>
<name>A0ABT2H2U2_9MICO</name>
<evidence type="ECO:0000259" key="3">
    <source>
        <dbReference type="Pfam" id="PF00296"/>
    </source>
</evidence>
<dbReference type="EC" id="1.1.98.2" evidence="4"/>
<dbReference type="GO" id="GO:0052749">
    <property type="term" value="F:glucose-6-phosphate dehydrogenase (coenzyme F420) activity"/>
    <property type="evidence" value="ECO:0007669"/>
    <property type="project" value="UniProtKB-EC"/>
</dbReference>
<keyword evidence="2" id="KW-0119">Carbohydrate metabolism</keyword>
<dbReference type="Gene3D" id="3.20.20.30">
    <property type="entry name" value="Luciferase-like domain"/>
    <property type="match status" value="1"/>
</dbReference>
<dbReference type="InterPro" id="IPR050564">
    <property type="entry name" value="F420-G6PD/mer"/>
</dbReference>
<dbReference type="EMBL" id="JANLCJ010000003">
    <property type="protein sequence ID" value="MCS5734268.1"/>
    <property type="molecule type" value="Genomic_DNA"/>
</dbReference>
<dbReference type="InterPro" id="IPR019945">
    <property type="entry name" value="F420_G6P_DH-rel"/>
</dbReference>
<dbReference type="SUPFAM" id="SSF51679">
    <property type="entry name" value="Bacterial luciferase-like"/>
    <property type="match status" value="1"/>
</dbReference>